<dbReference type="InterPro" id="IPR053202">
    <property type="entry name" value="EGF_Rcpt_Signaling_Reg"/>
</dbReference>
<evidence type="ECO:0000313" key="2">
    <source>
        <dbReference type="EMBL" id="TNM66155.1"/>
    </source>
</evidence>
<protein>
    <submittedName>
        <fullName evidence="2">FkbM family methyltransferase</fullName>
    </submittedName>
</protein>
<sequence length="356" mass="40099">MSIHSPGSSEIVEFEYRFAQFYAENYAFSSSQLGQDMLALFVVGPRSGTFLDIGAADPLSISNTICLERSGWRGVLVEPNPTYAASIRRQRNAILVNKAVTPRETGFAELDLVADNPEFSRLDGFSLSDVHDARGKRLHIEKTLVETISICDLIELYKSSLSEIDFVSLDIEGLELPILEHFPYSELEPAIICVEHNYSDAEKKIEVLLQGRGYQRVCRDVSKWDAWFIHEDVLKDLNMARKPIAQGAIVSSELRGINYPEVAKLLFDRGNFPLATAFLKNVERDHELMASAQLILARAHLRQCDFARSLEVCDEALKLGADRPERDTFLATLRIIQQMARAKLNRAERAKLNGPR</sequence>
<dbReference type="PANTHER" id="PTHR34009">
    <property type="entry name" value="PROTEIN STAR"/>
    <property type="match status" value="1"/>
</dbReference>
<accession>A0A5C4XRR1</accession>
<evidence type="ECO:0000313" key="3">
    <source>
        <dbReference type="Proteomes" id="UP000311605"/>
    </source>
</evidence>
<keyword evidence="3" id="KW-1185">Reference proteome</keyword>
<name>A0A5C4XRR1_9HYPH</name>
<dbReference type="Proteomes" id="UP000311605">
    <property type="component" value="Unassembled WGS sequence"/>
</dbReference>
<gene>
    <name evidence="2" type="ORF">FHP24_08070</name>
</gene>
<dbReference type="PANTHER" id="PTHR34009:SF2">
    <property type="entry name" value="PROTEIN STAR"/>
    <property type="match status" value="1"/>
</dbReference>
<dbReference type="GO" id="GO:0006888">
    <property type="term" value="P:endoplasmic reticulum to Golgi vesicle-mediated transport"/>
    <property type="evidence" value="ECO:0007669"/>
    <property type="project" value="TreeGrafter"/>
</dbReference>
<dbReference type="SUPFAM" id="SSF53335">
    <property type="entry name" value="S-adenosyl-L-methionine-dependent methyltransferases"/>
    <property type="match status" value="1"/>
</dbReference>
<dbReference type="InterPro" id="IPR011990">
    <property type="entry name" value="TPR-like_helical_dom_sf"/>
</dbReference>
<dbReference type="OrthoDB" id="938855at2"/>
<feature type="domain" description="Methyltransferase FkbM" evidence="1">
    <location>
        <begin position="52"/>
        <end position="215"/>
    </location>
</feature>
<dbReference type="NCBIfam" id="TIGR01444">
    <property type="entry name" value="fkbM_fam"/>
    <property type="match status" value="1"/>
</dbReference>
<dbReference type="Gene3D" id="3.40.50.150">
    <property type="entry name" value="Vaccinia Virus protein VP39"/>
    <property type="match status" value="1"/>
</dbReference>
<dbReference type="InterPro" id="IPR029063">
    <property type="entry name" value="SAM-dependent_MTases_sf"/>
</dbReference>
<organism evidence="2 3">
    <name type="scientific">Aliirhizobium smilacinae</name>
    <dbReference type="NCBI Taxonomy" id="1395944"/>
    <lineage>
        <taxon>Bacteria</taxon>
        <taxon>Pseudomonadati</taxon>
        <taxon>Pseudomonadota</taxon>
        <taxon>Alphaproteobacteria</taxon>
        <taxon>Hyphomicrobiales</taxon>
        <taxon>Rhizobiaceae</taxon>
        <taxon>Aliirhizobium</taxon>
    </lineage>
</organism>
<dbReference type="GO" id="GO:0008168">
    <property type="term" value="F:methyltransferase activity"/>
    <property type="evidence" value="ECO:0007669"/>
    <property type="project" value="UniProtKB-KW"/>
</dbReference>
<dbReference type="GO" id="GO:0005886">
    <property type="term" value="C:plasma membrane"/>
    <property type="evidence" value="ECO:0007669"/>
    <property type="project" value="TreeGrafter"/>
</dbReference>
<evidence type="ECO:0000259" key="1">
    <source>
        <dbReference type="Pfam" id="PF05050"/>
    </source>
</evidence>
<keyword evidence="2" id="KW-0808">Transferase</keyword>
<comment type="caution">
    <text evidence="2">The sequence shown here is derived from an EMBL/GenBank/DDBJ whole genome shotgun (WGS) entry which is preliminary data.</text>
</comment>
<dbReference type="Pfam" id="PF05050">
    <property type="entry name" value="Methyltransf_21"/>
    <property type="match status" value="1"/>
</dbReference>
<reference evidence="2 3" key="1">
    <citation type="submission" date="2019-06" db="EMBL/GenBank/DDBJ databases">
        <title>The draft genome of Rhizobium smilacinae PTYR-5.</title>
        <authorList>
            <person name="Liu L."/>
            <person name="Li L."/>
            <person name="Zhang X."/>
        </authorList>
    </citation>
    <scope>NUCLEOTIDE SEQUENCE [LARGE SCALE GENOMIC DNA]</scope>
    <source>
        <strain evidence="2 3">PTYR-5</strain>
    </source>
</reference>
<dbReference type="GO" id="GO:0005737">
    <property type="term" value="C:cytoplasm"/>
    <property type="evidence" value="ECO:0007669"/>
    <property type="project" value="GOC"/>
</dbReference>
<dbReference type="Gene3D" id="1.25.40.10">
    <property type="entry name" value="Tetratricopeptide repeat domain"/>
    <property type="match status" value="1"/>
</dbReference>
<proteinExistence type="predicted"/>
<dbReference type="GO" id="GO:0016197">
    <property type="term" value="P:endosomal transport"/>
    <property type="evidence" value="ECO:0007669"/>
    <property type="project" value="TreeGrafter"/>
</dbReference>
<dbReference type="RefSeq" id="WP_139675316.1">
    <property type="nucleotide sequence ID" value="NZ_VDMN01000001.1"/>
</dbReference>
<dbReference type="EMBL" id="VDMN01000001">
    <property type="protein sequence ID" value="TNM66155.1"/>
    <property type="molecule type" value="Genomic_DNA"/>
</dbReference>
<dbReference type="GO" id="GO:0032259">
    <property type="term" value="P:methylation"/>
    <property type="evidence" value="ECO:0007669"/>
    <property type="project" value="UniProtKB-KW"/>
</dbReference>
<dbReference type="InterPro" id="IPR006342">
    <property type="entry name" value="FkbM_mtfrase"/>
</dbReference>
<dbReference type="AlphaFoldDB" id="A0A5C4XRR1"/>
<keyword evidence="2" id="KW-0489">Methyltransferase</keyword>
<dbReference type="SUPFAM" id="SSF48452">
    <property type="entry name" value="TPR-like"/>
    <property type="match status" value="1"/>
</dbReference>